<organism evidence="1">
    <name type="scientific">uncultured Caudovirales phage</name>
    <dbReference type="NCBI Taxonomy" id="2100421"/>
    <lineage>
        <taxon>Viruses</taxon>
        <taxon>Duplodnaviria</taxon>
        <taxon>Heunggongvirae</taxon>
        <taxon>Uroviricota</taxon>
        <taxon>Caudoviricetes</taxon>
        <taxon>Peduoviridae</taxon>
        <taxon>Maltschvirus</taxon>
        <taxon>Maltschvirus maltsch</taxon>
    </lineage>
</organism>
<evidence type="ECO:0000313" key="1">
    <source>
        <dbReference type="EMBL" id="CAB4123999.1"/>
    </source>
</evidence>
<proteinExistence type="predicted"/>
<reference evidence="1" key="1">
    <citation type="submission" date="2020-04" db="EMBL/GenBank/DDBJ databases">
        <authorList>
            <person name="Chiriac C."/>
            <person name="Salcher M."/>
            <person name="Ghai R."/>
            <person name="Kavagutti S V."/>
        </authorList>
    </citation>
    <scope>NUCLEOTIDE SEQUENCE</scope>
</reference>
<gene>
    <name evidence="1" type="ORF">UFOVP45_91</name>
</gene>
<accession>A0A6J5KV98</accession>
<name>A0A6J5KV98_9CAUD</name>
<dbReference type="EMBL" id="LR796175">
    <property type="protein sequence ID" value="CAB4123999.1"/>
    <property type="molecule type" value="Genomic_DNA"/>
</dbReference>
<sequence length="48" mass="5464">MDYDEDMDTVTLDLVHRFTQAHVACGYIAPSINPDAVEVKQRKVQNND</sequence>
<protein>
    <submittedName>
        <fullName evidence="1">Uncharacterized protein</fullName>
    </submittedName>
</protein>